<comment type="caution">
    <text evidence="1">The sequence shown here is derived from an EMBL/GenBank/DDBJ whole genome shotgun (WGS) entry which is preliminary data.</text>
</comment>
<accession>A0A923KQE0</accession>
<name>A0A923KQE0_9BURK</name>
<reference evidence="1" key="1">
    <citation type="submission" date="2020-08" db="EMBL/GenBank/DDBJ databases">
        <title>Novel species isolated from subtropical streams in China.</title>
        <authorList>
            <person name="Lu H."/>
        </authorList>
    </citation>
    <scope>NUCLEOTIDE SEQUENCE</scope>
    <source>
        <strain evidence="1">LX22W</strain>
    </source>
</reference>
<proteinExistence type="predicted"/>
<sequence length="145" mass="15878">MPLAPTYDKAVSEALNVANTDAMTLFAGVSLGVQKQDFASRADQYAQVIGKLDALAISANARPIPKNAVTDKVNAVLDKTIPVTVEHSDARLPSVVAIRKIAETMTKMRDTDIKQGLTTYEVIAFKQQASIYFDQAITYENFLQR</sequence>
<dbReference type="Proteomes" id="UP000627446">
    <property type="component" value="Unassembled WGS sequence"/>
</dbReference>
<protein>
    <submittedName>
        <fullName evidence="1">Uncharacterized protein</fullName>
    </submittedName>
</protein>
<dbReference type="EMBL" id="JACOFZ010000007">
    <property type="protein sequence ID" value="MBC3882813.1"/>
    <property type="molecule type" value="Genomic_DNA"/>
</dbReference>
<dbReference type="AlphaFoldDB" id="A0A923KQE0"/>
<organism evidence="1 2">
    <name type="scientific">Undibacterium nitidum</name>
    <dbReference type="NCBI Taxonomy" id="2762298"/>
    <lineage>
        <taxon>Bacteria</taxon>
        <taxon>Pseudomonadati</taxon>
        <taxon>Pseudomonadota</taxon>
        <taxon>Betaproteobacteria</taxon>
        <taxon>Burkholderiales</taxon>
        <taxon>Oxalobacteraceae</taxon>
        <taxon>Undibacterium</taxon>
    </lineage>
</organism>
<evidence type="ECO:0000313" key="2">
    <source>
        <dbReference type="Proteomes" id="UP000627446"/>
    </source>
</evidence>
<evidence type="ECO:0000313" key="1">
    <source>
        <dbReference type="EMBL" id="MBC3882813.1"/>
    </source>
</evidence>
<gene>
    <name evidence="1" type="ORF">H8K36_15590</name>
</gene>
<dbReference type="RefSeq" id="WP_186917354.1">
    <property type="nucleotide sequence ID" value="NZ_JACOFZ010000007.1"/>
</dbReference>
<keyword evidence="2" id="KW-1185">Reference proteome</keyword>